<dbReference type="Pfam" id="PF08282">
    <property type="entry name" value="Hydrolase_3"/>
    <property type="match status" value="1"/>
</dbReference>
<dbReference type="SFLD" id="SFLDG01136">
    <property type="entry name" value="C1.6:_Phosphoserine_Phosphatas"/>
    <property type="match status" value="1"/>
</dbReference>
<dbReference type="Gene3D" id="3.40.50.1000">
    <property type="entry name" value="HAD superfamily/HAD-like"/>
    <property type="match status" value="1"/>
</dbReference>
<sequence>MRNIKLIIYDFDGVMTDNRVLIGENGEESVFVDRSDGLAISELKKLGIKQIIVSTETNPVVGARAKKLNIPFLQSQKDKKTVVKKYLQQNKIDKNRVVYIGNDINDKEVMLEVGWPIAPFNAHEEIKKISKIVLKTKGGYGVIREFLDKLGCIENG</sequence>
<gene>
    <name evidence="7" type="ORF">FD145_61</name>
</gene>
<keyword evidence="4" id="KW-0479">Metal-binding</keyword>
<dbReference type="EMBL" id="WPAF01000001">
    <property type="protein sequence ID" value="KAF0135235.1"/>
    <property type="molecule type" value="Genomic_DNA"/>
</dbReference>
<evidence type="ECO:0000313" key="7">
    <source>
        <dbReference type="EMBL" id="KAF0135235.1"/>
    </source>
</evidence>
<dbReference type="Proteomes" id="UP000488506">
    <property type="component" value="Unassembled WGS sequence"/>
</dbReference>
<dbReference type="SUPFAM" id="SSF56784">
    <property type="entry name" value="HAD-like"/>
    <property type="match status" value="1"/>
</dbReference>
<dbReference type="GO" id="GO:0008781">
    <property type="term" value="F:N-acylneuraminate cytidylyltransferase activity"/>
    <property type="evidence" value="ECO:0007669"/>
    <property type="project" value="TreeGrafter"/>
</dbReference>
<protein>
    <submittedName>
        <fullName evidence="7">Sialic acid synthase</fullName>
    </submittedName>
</protein>
<dbReference type="GO" id="GO:0016788">
    <property type="term" value="F:hydrolase activity, acting on ester bonds"/>
    <property type="evidence" value="ECO:0007669"/>
    <property type="project" value="InterPro"/>
</dbReference>
<evidence type="ECO:0000256" key="3">
    <source>
        <dbReference type="ARBA" id="ARBA00011881"/>
    </source>
</evidence>
<comment type="caution">
    <text evidence="7">The sequence shown here is derived from an EMBL/GenBank/DDBJ whole genome shotgun (WGS) entry which is preliminary data.</text>
</comment>
<dbReference type="PANTHER" id="PTHR21485">
    <property type="entry name" value="HAD SUPERFAMILY MEMBERS CMAS AND KDSC"/>
    <property type="match status" value="1"/>
</dbReference>
<keyword evidence="6" id="KW-0460">Magnesium</keyword>
<comment type="similarity">
    <text evidence="2">Belongs to the KdsC family.</text>
</comment>
<dbReference type="InterPro" id="IPR023214">
    <property type="entry name" value="HAD_sf"/>
</dbReference>
<dbReference type="PANTHER" id="PTHR21485:SF3">
    <property type="entry name" value="N-ACYLNEURAMINATE CYTIDYLYLTRANSFERASE"/>
    <property type="match status" value="1"/>
</dbReference>
<evidence type="ECO:0000256" key="5">
    <source>
        <dbReference type="ARBA" id="ARBA00022801"/>
    </source>
</evidence>
<dbReference type="SFLD" id="SFLDS00003">
    <property type="entry name" value="Haloacid_Dehalogenase"/>
    <property type="match status" value="1"/>
</dbReference>
<dbReference type="InterPro" id="IPR010023">
    <property type="entry name" value="KdsC_fam"/>
</dbReference>
<accession>A0A833L2G1</accession>
<reference evidence="7 8" key="1">
    <citation type="submission" date="2019-12" db="EMBL/GenBank/DDBJ databases">
        <authorList>
            <person name="Wolfe R."/>
            <person name="Danczak R."/>
            <person name="Wilkins M."/>
        </authorList>
    </citation>
    <scope>NUCLEOTIDE SEQUENCE [LARGE SCALE GENOMIC DNA]</scope>
    <source>
        <strain evidence="7">X2_MaxBin.013</strain>
    </source>
</reference>
<evidence type="ECO:0000256" key="6">
    <source>
        <dbReference type="ARBA" id="ARBA00022842"/>
    </source>
</evidence>
<dbReference type="SFLD" id="SFLDG01138">
    <property type="entry name" value="C1.6.2:_Deoxy-d-mannose-octulo"/>
    <property type="match status" value="1"/>
</dbReference>
<dbReference type="NCBIfam" id="TIGR01670">
    <property type="entry name" value="KdsC-phosphatas"/>
    <property type="match status" value="1"/>
</dbReference>
<evidence type="ECO:0000313" key="8">
    <source>
        <dbReference type="Proteomes" id="UP000488506"/>
    </source>
</evidence>
<comment type="subunit">
    <text evidence="3">Homotetramer.</text>
</comment>
<proteinExistence type="inferred from homology"/>
<dbReference type="InterPro" id="IPR050793">
    <property type="entry name" value="CMP-NeuNAc_synthase"/>
</dbReference>
<dbReference type="AlphaFoldDB" id="A0A833L2G1"/>
<evidence type="ECO:0000256" key="2">
    <source>
        <dbReference type="ARBA" id="ARBA00005893"/>
    </source>
</evidence>
<dbReference type="GO" id="GO:0046872">
    <property type="term" value="F:metal ion binding"/>
    <property type="evidence" value="ECO:0007669"/>
    <property type="project" value="UniProtKB-KW"/>
</dbReference>
<organism evidence="7 8">
    <name type="scientific">Candidatus Saganbacteria bacterium</name>
    <dbReference type="NCBI Taxonomy" id="2575572"/>
    <lineage>
        <taxon>Bacteria</taxon>
        <taxon>Bacillati</taxon>
        <taxon>Saganbacteria</taxon>
    </lineage>
</organism>
<dbReference type="InterPro" id="IPR036412">
    <property type="entry name" value="HAD-like_sf"/>
</dbReference>
<name>A0A833L2G1_UNCSA</name>
<evidence type="ECO:0000256" key="1">
    <source>
        <dbReference type="ARBA" id="ARBA00001946"/>
    </source>
</evidence>
<evidence type="ECO:0000256" key="4">
    <source>
        <dbReference type="ARBA" id="ARBA00022723"/>
    </source>
</evidence>
<comment type="cofactor">
    <cofactor evidence="1">
        <name>Mg(2+)</name>
        <dbReference type="ChEBI" id="CHEBI:18420"/>
    </cofactor>
</comment>
<keyword evidence="5" id="KW-0378">Hydrolase</keyword>